<dbReference type="SUPFAM" id="SSF53300">
    <property type="entry name" value="vWA-like"/>
    <property type="match status" value="1"/>
</dbReference>
<dbReference type="RefSeq" id="WP_394968772.1">
    <property type="nucleotide sequence ID" value="NZ_CALXHM010000028.1"/>
</dbReference>
<gene>
    <name evidence="2" type="ORF">H9813_02675</name>
</gene>
<evidence type="ECO:0000313" key="2">
    <source>
        <dbReference type="EMBL" id="HIZ30124.1"/>
    </source>
</evidence>
<evidence type="ECO:0000313" key="3">
    <source>
        <dbReference type="Proteomes" id="UP000824035"/>
    </source>
</evidence>
<feature type="domain" description="VWFA" evidence="1">
    <location>
        <begin position="24"/>
        <end position="196"/>
    </location>
</feature>
<dbReference type="Gene3D" id="3.40.50.410">
    <property type="entry name" value="von Willebrand factor, type A domain"/>
    <property type="match status" value="1"/>
</dbReference>
<accession>A0A9D2E385</accession>
<dbReference type="PROSITE" id="PS50234">
    <property type="entry name" value="VWFA"/>
    <property type="match status" value="1"/>
</dbReference>
<dbReference type="Pfam" id="PF13519">
    <property type="entry name" value="VWA_2"/>
    <property type="match status" value="1"/>
</dbReference>
<evidence type="ECO:0000259" key="1">
    <source>
        <dbReference type="PROSITE" id="PS50234"/>
    </source>
</evidence>
<dbReference type="InterPro" id="IPR002035">
    <property type="entry name" value="VWF_A"/>
</dbReference>
<organism evidence="2 3">
    <name type="scientific">Candidatus Allofournierella merdipullorum</name>
    <dbReference type="NCBI Taxonomy" id="2838595"/>
    <lineage>
        <taxon>Bacteria</taxon>
        <taxon>Bacillati</taxon>
        <taxon>Bacillota</taxon>
        <taxon>Clostridia</taxon>
        <taxon>Eubacteriales</taxon>
        <taxon>Oscillospiraceae</taxon>
        <taxon>Allofournierella</taxon>
    </lineage>
</organism>
<dbReference type="AlphaFoldDB" id="A0A9D2E385"/>
<dbReference type="EMBL" id="DXBV01000025">
    <property type="protein sequence ID" value="HIZ30124.1"/>
    <property type="molecule type" value="Genomic_DNA"/>
</dbReference>
<comment type="caution">
    <text evidence="2">The sequence shown here is derived from an EMBL/GenBank/DDBJ whole genome shotgun (WGS) entry which is preliminary data.</text>
</comment>
<proteinExistence type="predicted"/>
<dbReference type="InterPro" id="IPR036465">
    <property type="entry name" value="vWFA_dom_sf"/>
</dbReference>
<dbReference type="Proteomes" id="UP000824035">
    <property type="component" value="Unassembled WGS sequence"/>
</dbReference>
<name>A0A9D2E385_9FIRM</name>
<sequence>MDKKILEMYVKQEELSSNRSKRILLCFCVDVSASMAVSGMIDKVNQGIENFFRRTHSEILARDAADVCIVTFGDRAEVVCDFGAFDAACEKVLRSPIRATGTLTRLAEGVNCALDRLESHQRELAEVGNNAFVPWLVILSDGVSTEPETEVRRAAERVHALLRDNRLRTRCLSMGEGYKSLQHFTVEKVERLEELSVIDFFNLVSRSVSLASKQTIEHPSFELESDGGQN</sequence>
<reference evidence="2" key="2">
    <citation type="submission" date="2021-04" db="EMBL/GenBank/DDBJ databases">
        <authorList>
            <person name="Gilroy R."/>
        </authorList>
    </citation>
    <scope>NUCLEOTIDE SEQUENCE</scope>
    <source>
        <strain evidence="2">ChiGjej4B4-18154</strain>
    </source>
</reference>
<reference evidence="2" key="1">
    <citation type="journal article" date="2021" name="PeerJ">
        <title>Extensive microbial diversity within the chicken gut microbiome revealed by metagenomics and culture.</title>
        <authorList>
            <person name="Gilroy R."/>
            <person name="Ravi A."/>
            <person name="Getino M."/>
            <person name="Pursley I."/>
            <person name="Horton D.L."/>
            <person name="Alikhan N.F."/>
            <person name="Baker D."/>
            <person name="Gharbi K."/>
            <person name="Hall N."/>
            <person name="Watson M."/>
            <person name="Adriaenssens E.M."/>
            <person name="Foster-Nyarko E."/>
            <person name="Jarju S."/>
            <person name="Secka A."/>
            <person name="Antonio M."/>
            <person name="Oren A."/>
            <person name="Chaudhuri R.R."/>
            <person name="La Ragione R."/>
            <person name="Hildebrand F."/>
            <person name="Pallen M.J."/>
        </authorList>
    </citation>
    <scope>NUCLEOTIDE SEQUENCE</scope>
    <source>
        <strain evidence="2">ChiGjej4B4-18154</strain>
    </source>
</reference>
<protein>
    <submittedName>
        <fullName evidence="2">VWA domain-containing protein</fullName>
    </submittedName>
</protein>